<dbReference type="InterPro" id="IPR036390">
    <property type="entry name" value="WH_DNA-bd_sf"/>
</dbReference>
<keyword evidence="1" id="KW-0805">Transcription regulation</keyword>
<sequence length="141" mass="16098">MALKTENCLYFQTNSLSRILSGMADDVFRDVGLSPSHAFLLMTVNDEPGIQPSQLSELLRLSPSTITRLIEKMEYQGYLERASEGRATHVHPTDKCRDKDADLREAWEALKDRYTQKLGERYTEVLTEMAVKAKDQLESEN</sequence>
<proteinExistence type="predicted"/>
<evidence type="ECO:0000256" key="3">
    <source>
        <dbReference type="ARBA" id="ARBA00023163"/>
    </source>
</evidence>
<dbReference type="AlphaFoldDB" id="A0A6M1SR56"/>
<dbReference type="SUPFAM" id="SSF46785">
    <property type="entry name" value="Winged helix' DNA-binding domain"/>
    <property type="match status" value="1"/>
</dbReference>
<dbReference type="RefSeq" id="WP_165138318.1">
    <property type="nucleotide sequence ID" value="NZ_JAALLT010000001.1"/>
</dbReference>
<dbReference type="InterPro" id="IPR000835">
    <property type="entry name" value="HTH_MarR-typ"/>
</dbReference>
<evidence type="ECO:0000313" key="6">
    <source>
        <dbReference type="Proteomes" id="UP000473278"/>
    </source>
</evidence>
<dbReference type="SMART" id="SM00347">
    <property type="entry name" value="HTH_MARR"/>
    <property type="match status" value="1"/>
</dbReference>
<reference evidence="5 6" key="1">
    <citation type="submission" date="2020-02" db="EMBL/GenBank/DDBJ databases">
        <title>Balneolaceae bacterium YR4-1, complete genome.</title>
        <authorList>
            <person name="Li Y."/>
            <person name="Wu S."/>
        </authorList>
    </citation>
    <scope>NUCLEOTIDE SEQUENCE [LARGE SCALE GENOMIC DNA]</scope>
    <source>
        <strain evidence="5 6">YR4-1</strain>
    </source>
</reference>
<organism evidence="5 6">
    <name type="scientific">Halalkalibaculum roseum</name>
    <dbReference type="NCBI Taxonomy" id="2709311"/>
    <lineage>
        <taxon>Bacteria</taxon>
        <taxon>Pseudomonadati</taxon>
        <taxon>Balneolota</taxon>
        <taxon>Balneolia</taxon>
        <taxon>Balneolales</taxon>
        <taxon>Balneolaceae</taxon>
        <taxon>Halalkalibaculum</taxon>
    </lineage>
</organism>
<evidence type="ECO:0000313" key="5">
    <source>
        <dbReference type="EMBL" id="NGP75212.1"/>
    </source>
</evidence>
<protein>
    <submittedName>
        <fullName evidence="5">Winged helix-turn-helix transcriptional regulator</fullName>
    </submittedName>
</protein>
<accession>A0A6M1SR56</accession>
<gene>
    <name evidence="5" type="ORF">G3570_01095</name>
</gene>
<keyword evidence="6" id="KW-1185">Reference proteome</keyword>
<dbReference type="GO" id="GO:0003700">
    <property type="term" value="F:DNA-binding transcription factor activity"/>
    <property type="evidence" value="ECO:0007669"/>
    <property type="project" value="InterPro"/>
</dbReference>
<dbReference type="GO" id="GO:0003677">
    <property type="term" value="F:DNA binding"/>
    <property type="evidence" value="ECO:0007669"/>
    <property type="project" value="UniProtKB-KW"/>
</dbReference>
<dbReference type="Proteomes" id="UP000473278">
    <property type="component" value="Unassembled WGS sequence"/>
</dbReference>
<dbReference type="PRINTS" id="PR00598">
    <property type="entry name" value="HTHMARR"/>
</dbReference>
<evidence type="ECO:0000259" key="4">
    <source>
        <dbReference type="PROSITE" id="PS50995"/>
    </source>
</evidence>
<dbReference type="PANTHER" id="PTHR42756:SF1">
    <property type="entry name" value="TRANSCRIPTIONAL REPRESSOR OF EMRAB OPERON"/>
    <property type="match status" value="1"/>
</dbReference>
<dbReference type="Pfam" id="PF12802">
    <property type="entry name" value="MarR_2"/>
    <property type="match status" value="1"/>
</dbReference>
<dbReference type="EMBL" id="JAALLT010000001">
    <property type="protein sequence ID" value="NGP75212.1"/>
    <property type="molecule type" value="Genomic_DNA"/>
</dbReference>
<dbReference type="InterPro" id="IPR036388">
    <property type="entry name" value="WH-like_DNA-bd_sf"/>
</dbReference>
<evidence type="ECO:0000256" key="1">
    <source>
        <dbReference type="ARBA" id="ARBA00023015"/>
    </source>
</evidence>
<name>A0A6M1SR56_9BACT</name>
<evidence type="ECO:0000256" key="2">
    <source>
        <dbReference type="ARBA" id="ARBA00023125"/>
    </source>
</evidence>
<dbReference type="PANTHER" id="PTHR42756">
    <property type="entry name" value="TRANSCRIPTIONAL REGULATOR, MARR"/>
    <property type="match status" value="1"/>
</dbReference>
<feature type="domain" description="HTH marR-type" evidence="4">
    <location>
        <begin position="6"/>
        <end position="141"/>
    </location>
</feature>
<comment type="caution">
    <text evidence="5">The sequence shown here is derived from an EMBL/GenBank/DDBJ whole genome shotgun (WGS) entry which is preliminary data.</text>
</comment>
<keyword evidence="3" id="KW-0804">Transcription</keyword>
<dbReference type="PROSITE" id="PS50995">
    <property type="entry name" value="HTH_MARR_2"/>
    <property type="match status" value="1"/>
</dbReference>
<dbReference type="Gene3D" id="1.10.10.10">
    <property type="entry name" value="Winged helix-like DNA-binding domain superfamily/Winged helix DNA-binding domain"/>
    <property type="match status" value="1"/>
</dbReference>
<keyword evidence="2" id="KW-0238">DNA-binding</keyword>